<gene>
    <name evidence="2" type="ORF">IM725_00105</name>
</gene>
<organism evidence="2 3">
    <name type="scientific">Ramlibacter aquaticus</name>
    <dbReference type="NCBI Taxonomy" id="2780094"/>
    <lineage>
        <taxon>Bacteria</taxon>
        <taxon>Pseudomonadati</taxon>
        <taxon>Pseudomonadota</taxon>
        <taxon>Betaproteobacteria</taxon>
        <taxon>Burkholderiales</taxon>
        <taxon>Comamonadaceae</taxon>
        <taxon>Ramlibacter</taxon>
    </lineage>
</organism>
<dbReference type="EMBL" id="JADDOJ010000001">
    <property type="protein sequence ID" value="MBE7938969.1"/>
    <property type="molecule type" value="Genomic_DNA"/>
</dbReference>
<dbReference type="Proteomes" id="UP000715965">
    <property type="component" value="Unassembled WGS sequence"/>
</dbReference>
<protein>
    <recommendedName>
        <fullName evidence="4">Carboxypeptidase regulatory-like domain-containing protein</fullName>
    </recommendedName>
</protein>
<proteinExistence type="predicted"/>
<evidence type="ECO:0000313" key="3">
    <source>
        <dbReference type="Proteomes" id="UP000715965"/>
    </source>
</evidence>
<name>A0ABR9S9R7_9BURK</name>
<reference evidence="2 3" key="1">
    <citation type="submission" date="2020-10" db="EMBL/GenBank/DDBJ databases">
        <title>Draft genome of Ramlibacter aquaticus LMG 30558.</title>
        <authorList>
            <person name="Props R."/>
        </authorList>
    </citation>
    <scope>NUCLEOTIDE SEQUENCE [LARGE SCALE GENOMIC DNA]</scope>
    <source>
        <strain evidence="2 3">LMG 30558</strain>
    </source>
</reference>
<keyword evidence="3" id="KW-1185">Reference proteome</keyword>
<comment type="caution">
    <text evidence="2">The sequence shown here is derived from an EMBL/GenBank/DDBJ whole genome shotgun (WGS) entry which is preliminary data.</text>
</comment>
<feature type="region of interest" description="Disordered" evidence="1">
    <location>
        <begin position="1"/>
        <end position="22"/>
    </location>
</feature>
<evidence type="ECO:0000256" key="1">
    <source>
        <dbReference type="SAM" id="MobiDB-lite"/>
    </source>
</evidence>
<sequence>MTSTALQAVPIPSRRGGRSRHGPGLGAAVALALACTGCAAPLVVQRVAPGEPPPPGLAYPLAYTRFEITVTRTLQACDAQGATVEVRVEAGAGHAAPDPAHHYVLRPGPGQAFWVTAAKAGYAPTGALKSFNASLDDRSAQAASAAAVVLRRFDWLGMLAGAARPPDCTALRTAAARQVERFQWPADGDSVSSLRPAPMPMAWPAAVHQPALHLRLVDEEGQALAPAAGAVAPAALPGLPYRLPRPARLQVCESDCSLAAPLLDLAVTVVQGGPLYLLPCEGHSLGRSQCMLEMNAAGATTAAGFGQARSPAEAGAGLAKDLLR</sequence>
<dbReference type="RefSeq" id="WP_193778521.1">
    <property type="nucleotide sequence ID" value="NZ_JADDOJ010000001.1"/>
</dbReference>
<accession>A0ABR9S9R7</accession>
<evidence type="ECO:0008006" key="4">
    <source>
        <dbReference type="Google" id="ProtNLM"/>
    </source>
</evidence>
<evidence type="ECO:0000313" key="2">
    <source>
        <dbReference type="EMBL" id="MBE7938969.1"/>
    </source>
</evidence>